<evidence type="ECO:0000256" key="1">
    <source>
        <dbReference type="SAM" id="MobiDB-lite"/>
    </source>
</evidence>
<gene>
    <name evidence="2" type="ORF">MEDL_58930</name>
</gene>
<keyword evidence="3" id="KW-1185">Reference proteome</keyword>
<feature type="region of interest" description="Disordered" evidence="1">
    <location>
        <begin position="167"/>
        <end position="190"/>
    </location>
</feature>
<sequence length="257" mass="28458">MLSVFLEGTYCAPPAALMIIGDESHLVQPLPIIILSNGCESDYDRKLQPTSCKFNTKQQHLLRNTSTIGTTISSSLSSQTAKSDYDTKLQTGHHASSTQTTTPTRILQLLVQPLAHRYPLKRLNQIMIRNYKPDIMQVQHKTTTHLLRIFNYCSSLSSQTAKSDYDTKLQTGHHASSTQTTTPTPNTSTIGTTIASSLSSQTAKSDYDTKLQTGHHASSTQKQQHLLRILPLLVKIIVKVGLMAANVRRECQTQQKA</sequence>
<dbReference type="AlphaFoldDB" id="A0A8S3UKT2"/>
<protein>
    <submittedName>
        <fullName evidence="2">Uncharacterized protein</fullName>
    </submittedName>
</protein>
<dbReference type="Proteomes" id="UP000683360">
    <property type="component" value="Unassembled WGS sequence"/>
</dbReference>
<accession>A0A8S3UKT2</accession>
<feature type="compositionally biased region" description="Low complexity" evidence="1">
    <location>
        <begin position="176"/>
        <end position="190"/>
    </location>
</feature>
<evidence type="ECO:0000313" key="3">
    <source>
        <dbReference type="Proteomes" id="UP000683360"/>
    </source>
</evidence>
<reference evidence="2" key="1">
    <citation type="submission" date="2021-03" db="EMBL/GenBank/DDBJ databases">
        <authorList>
            <person name="Bekaert M."/>
        </authorList>
    </citation>
    <scope>NUCLEOTIDE SEQUENCE</scope>
</reference>
<organism evidence="2 3">
    <name type="scientific">Mytilus edulis</name>
    <name type="common">Blue mussel</name>
    <dbReference type="NCBI Taxonomy" id="6550"/>
    <lineage>
        <taxon>Eukaryota</taxon>
        <taxon>Metazoa</taxon>
        <taxon>Spiralia</taxon>
        <taxon>Lophotrochozoa</taxon>
        <taxon>Mollusca</taxon>
        <taxon>Bivalvia</taxon>
        <taxon>Autobranchia</taxon>
        <taxon>Pteriomorphia</taxon>
        <taxon>Mytilida</taxon>
        <taxon>Mytiloidea</taxon>
        <taxon>Mytilidae</taxon>
        <taxon>Mytilinae</taxon>
        <taxon>Mytilus</taxon>
    </lineage>
</organism>
<name>A0A8S3UKT2_MYTED</name>
<proteinExistence type="predicted"/>
<dbReference type="EMBL" id="CAJPWZ010002887">
    <property type="protein sequence ID" value="CAG2246992.1"/>
    <property type="molecule type" value="Genomic_DNA"/>
</dbReference>
<comment type="caution">
    <text evidence="2">The sequence shown here is derived from an EMBL/GenBank/DDBJ whole genome shotgun (WGS) entry which is preliminary data.</text>
</comment>
<evidence type="ECO:0000313" key="2">
    <source>
        <dbReference type="EMBL" id="CAG2246992.1"/>
    </source>
</evidence>